<dbReference type="EMBL" id="ML002895">
    <property type="protein sequence ID" value="RKP35340.1"/>
    <property type="molecule type" value="Genomic_DNA"/>
</dbReference>
<accession>A0A4P9ZS98</accession>
<proteinExistence type="predicted"/>
<evidence type="ECO:0000256" key="1">
    <source>
        <dbReference type="SAM" id="SignalP"/>
    </source>
</evidence>
<organism evidence="2 3">
    <name type="scientific">Dimargaris cristalligena</name>
    <dbReference type="NCBI Taxonomy" id="215637"/>
    <lineage>
        <taxon>Eukaryota</taxon>
        <taxon>Fungi</taxon>
        <taxon>Fungi incertae sedis</taxon>
        <taxon>Zoopagomycota</taxon>
        <taxon>Kickxellomycotina</taxon>
        <taxon>Dimargaritomycetes</taxon>
        <taxon>Dimargaritales</taxon>
        <taxon>Dimargaritaceae</taxon>
        <taxon>Dimargaris</taxon>
    </lineage>
</organism>
<name>A0A4P9ZS98_9FUNG</name>
<feature type="chain" id="PRO_5020722669" evidence="1">
    <location>
        <begin position="19"/>
        <end position="170"/>
    </location>
</feature>
<evidence type="ECO:0000313" key="3">
    <source>
        <dbReference type="Proteomes" id="UP000268162"/>
    </source>
</evidence>
<reference evidence="3" key="1">
    <citation type="journal article" date="2018" name="Nat. Microbiol.">
        <title>Leveraging single-cell genomics to expand the fungal tree of life.</title>
        <authorList>
            <person name="Ahrendt S.R."/>
            <person name="Quandt C.A."/>
            <person name="Ciobanu D."/>
            <person name="Clum A."/>
            <person name="Salamov A."/>
            <person name="Andreopoulos B."/>
            <person name="Cheng J.F."/>
            <person name="Woyke T."/>
            <person name="Pelin A."/>
            <person name="Henrissat B."/>
            <person name="Reynolds N.K."/>
            <person name="Benny G.L."/>
            <person name="Smith M.E."/>
            <person name="James T.Y."/>
            <person name="Grigoriev I.V."/>
        </authorList>
    </citation>
    <scope>NUCLEOTIDE SEQUENCE [LARGE SCALE GENOMIC DNA]</scope>
    <source>
        <strain evidence="3">RSA 468</strain>
    </source>
</reference>
<sequence length="170" mass="19000">MKLLAVSILAATLPTVFATSLSTGRDFFPATCTASDLRKIQPAVEELNAMASLYNPTEVQVAVGHFIQEYHYADQSCRDEQECSGRRAQLRDYLQLKLDQPGTLDDMPTTSSYSPKYRRSIDFLDPFELADRRFEEPNPLSCPLGMLYMLPCLAANIGIGCFKCVTCQIE</sequence>
<dbReference type="AlphaFoldDB" id="A0A4P9ZS98"/>
<evidence type="ECO:0000313" key="2">
    <source>
        <dbReference type="EMBL" id="RKP35340.1"/>
    </source>
</evidence>
<dbReference type="Proteomes" id="UP000268162">
    <property type="component" value="Unassembled WGS sequence"/>
</dbReference>
<keyword evidence="1" id="KW-0732">Signal</keyword>
<protein>
    <submittedName>
        <fullName evidence="2">Uncharacterized protein</fullName>
    </submittedName>
</protein>
<gene>
    <name evidence="2" type="ORF">BJ085DRAFT_33737</name>
</gene>
<keyword evidence="3" id="KW-1185">Reference proteome</keyword>
<feature type="signal peptide" evidence="1">
    <location>
        <begin position="1"/>
        <end position="18"/>
    </location>
</feature>